<name>A0ABW0TNP2_9BACL</name>
<evidence type="ECO:0000313" key="3">
    <source>
        <dbReference type="Proteomes" id="UP001596109"/>
    </source>
</evidence>
<comment type="caution">
    <text evidence="2">The sequence shown here is derived from an EMBL/GenBank/DDBJ whole genome shotgun (WGS) entry which is preliminary data.</text>
</comment>
<keyword evidence="3" id="KW-1185">Reference proteome</keyword>
<keyword evidence="1" id="KW-0472">Membrane</keyword>
<proteinExistence type="predicted"/>
<organism evidence="2 3">
    <name type="scientific">Sporosarcina soli</name>
    <dbReference type="NCBI Taxonomy" id="334736"/>
    <lineage>
        <taxon>Bacteria</taxon>
        <taxon>Bacillati</taxon>
        <taxon>Bacillota</taxon>
        <taxon>Bacilli</taxon>
        <taxon>Bacillales</taxon>
        <taxon>Caryophanaceae</taxon>
        <taxon>Sporosarcina</taxon>
    </lineage>
</organism>
<gene>
    <name evidence="2" type="ORF">ACFPRA_16530</name>
</gene>
<keyword evidence="1" id="KW-1133">Transmembrane helix</keyword>
<feature type="transmembrane region" description="Helical" evidence="1">
    <location>
        <begin position="12"/>
        <end position="29"/>
    </location>
</feature>
<evidence type="ECO:0000313" key="2">
    <source>
        <dbReference type="EMBL" id="MFC5590514.1"/>
    </source>
</evidence>
<feature type="transmembrane region" description="Helical" evidence="1">
    <location>
        <begin position="87"/>
        <end position="111"/>
    </location>
</feature>
<sequence length="125" mass="14137">MSILNGEVLITYFPAALLLITFEVIMSIYKSDVYQWTAKHAVGNLFVNLMWIVLILVVAMDPKLFNPEFATYLAGTYNSTSEKMTDIIQLVMNAVVCLVVVTNIIDTYSGFNMVKEKEKEKSDQI</sequence>
<reference evidence="3" key="1">
    <citation type="journal article" date="2019" name="Int. J. Syst. Evol. Microbiol.">
        <title>The Global Catalogue of Microorganisms (GCM) 10K type strain sequencing project: providing services to taxonomists for standard genome sequencing and annotation.</title>
        <authorList>
            <consortium name="The Broad Institute Genomics Platform"/>
            <consortium name="The Broad Institute Genome Sequencing Center for Infectious Disease"/>
            <person name="Wu L."/>
            <person name="Ma J."/>
        </authorList>
    </citation>
    <scope>NUCLEOTIDE SEQUENCE [LARGE SCALE GENOMIC DNA]</scope>
    <source>
        <strain evidence="3">CGMCC 4.1434</strain>
    </source>
</reference>
<dbReference type="EMBL" id="JBHSNO010000008">
    <property type="protein sequence ID" value="MFC5590514.1"/>
    <property type="molecule type" value="Genomic_DNA"/>
</dbReference>
<evidence type="ECO:0000256" key="1">
    <source>
        <dbReference type="SAM" id="Phobius"/>
    </source>
</evidence>
<feature type="transmembrane region" description="Helical" evidence="1">
    <location>
        <begin position="41"/>
        <end position="60"/>
    </location>
</feature>
<dbReference type="RefSeq" id="WP_381437108.1">
    <property type="nucleotide sequence ID" value="NZ_JBHSNO010000008.1"/>
</dbReference>
<keyword evidence="1" id="KW-0812">Transmembrane</keyword>
<accession>A0ABW0TNP2</accession>
<protein>
    <submittedName>
        <fullName evidence="2">Uncharacterized protein</fullName>
    </submittedName>
</protein>
<dbReference type="Proteomes" id="UP001596109">
    <property type="component" value="Unassembled WGS sequence"/>
</dbReference>